<dbReference type="InParanoid" id="A0A1Y1XZ24"/>
<dbReference type="GO" id="GO:0034456">
    <property type="term" value="C:UTP-C complex"/>
    <property type="evidence" value="ECO:0007669"/>
    <property type="project" value="TreeGrafter"/>
</dbReference>
<dbReference type="GO" id="GO:0005956">
    <property type="term" value="C:protein kinase CK2 complex"/>
    <property type="evidence" value="ECO:0007669"/>
    <property type="project" value="UniProtKB-UniRule"/>
</dbReference>
<dbReference type="AlphaFoldDB" id="A0A1Y1XZ24"/>
<dbReference type="GO" id="GO:0006359">
    <property type="term" value="P:regulation of transcription by RNA polymerase III"/>
    <property type="evidence" value="ECO:0007669"/>
    <property type="project" value="TreeGrafter"/>
</dbReference>
<dbReference type="PRINTS" id="PR00472">
    <property type="entry name" value="CASNKINASEII"/>
</dbReference>
<keyword evidence="5" id="KW-0418">Kinase</keyword>
<dbReference type="Proteomes" id="UP000193498">
    <property type="component" value="Unassembled WGS sequence"/>
</dbReference>
<sequence>MEQTENLSPSVEECTVFPAPSAVSSQKKANWITWFCSLPGKEYLLRATESFLKDGFNTVGLETEVPFYQEALEMIRDIQPKRPRPDVDTNAIKASAERLYCMLHQRYILTRQGMHEMASRYDRGDFGCCPRYYCNGTLVIPTGKSDSLDVEPVKLYCPNCLDLYTPPNSPTHSLDGAFFGTTFAHLFLMTYSPSTYSHFKINSYKPRIYGFKVSELSEAGPRHQWLRARYNLNDNISDSATDSDISSDSEEGHRLRISKQWPDNHPSRSCSLS</sequence>
<dbReference type="FunCoup" id="A0A1Y1XZ24">
    <property type="interactions" value="229"/>
</dbReference>
<name>A0A1Y1XZ24_9FUNG</name>
<dbReference type="InterPro" id="IPR035991">
    <property type="entry name" value="Casein_kinase_II_beta-like"/>
</dbReference>
<proteinExistence type="inferred from homology"/>
<dbReference type="InterPro" id="IPR016149">
    <property type="entry name" value="Casein_kin_II_reg-sub_N"/>
</dbReference>
<accession>A0A1Y1XZ24</accession>
<reference evidence="5 6" key="1">
    <citation type="submission" date="2016-07" db="EMBL/GenBank/DDBJ databases">
        <title>Pervasive Adenine N6-methylation of Active Genes in Fungi.</title>
        <authorList>
            <consortium name="DOE Joint Genome Institute"/>
            <person name="Mondo S.J."/>
            <person name="Dannebaum R.O."/>
            <person name="Kuo R.C."/>
            <person name="Labutti K."/>
            <person name="Haridas S."/>
            <person name="Kuo A."/>
            <person name="Salamov A."/>
            <person name="Ahrendt S.R."/>
            <person name="Lipzen A."/>
            <person name="Sullivan W."/>
            <person name="Andreopoulos W.B."/>
            <person name="Clum A."/>
            <person name="Lindquist E."/>
            <person name="Daum C."/>
            <person name="Ramamoorthy G.K."/>
            <person name="Gryganskyi A."/>
            <person name="Culley D."/>
            <person name="Magnuson J.K."/>
            <person name="James T.Y."/>
            <person name="O'Malley M.A."/>
            <person name="Stajich J.E."/>
            <person name="Spatafora J.W."/>
            <person name="Visel A."/>
            <person name="Grigoriev I.V."/>
        </authorList>
    </citation>
    <scope>NUCLEOTIDE SEQUENCE [LARGE SCALE GENOMIC DNA]</scope>
    <source>
        <strain evidence="5 6">CBS 931.73</strain>
    </source>
</reference>
<evidence type="ECO:0000256" key="3">
    <source>
        <dbReference type="RuleBase" id="RU361268"/>
    </source>
</evidence>
<dbReference type="GO" id="GO:0016301">
    <property type="term" value="F:kinase activity"/>
    <property type="evidence" value="ECO:0007669"/>
    <property type="project" value="UniProtKB-KW"/>
</dbReference>
<evidence type="ECO:0000256" key="1">
    <source>
        <dbReference type="ARBA" id="ARBA00006941"/>
    </source>
</evidence>
<dbReference type="Gene3D" id="1.10.1820.10">
    <property type="entry name" value="protein kinase ck2 holoenzyme, chain C, domain 1"/>
    <property type="match status" value="1"/>
</dbReference>
<evidence type="ECO:0000313" key="6">
    <source>
        <dbReference type="Proteomes" id="UP000193498"/>
    </source>
</evidence>
<comment type="function">
    <text evidence="2 3">Regulatory subunit of casein kinase II/CK2. As part of the kinase complex regulates the basal catalytic activity of the alpha subunit a constitutively active serine/threonine-protein kinase that phosphorylates a large number of substrates containing acidic residues C-terminal to the phosphorylated serine or threonine.</text>
</comment>
<keyword evidence="5" id="KW-0808">Transferase</keyword>
<evidence type="ECO:0000256" key="4">
    <source>
        <dbReference type="SAM" id="MobiDB-lite"/>
    </source>
</evidence>
<feature type="region of interest" description="Disordered" evidence="4">
    <location>
        <begin position="239"/>
        <end position="273"/>
    </location>
</feature>
<dbReference type="OrthoDB" id="2275560at2759"/>
<protein>
    <recommendedName>
        <fullName evidence="3">Casein kinase II subunit beta</fullName>
        <shortName evidence="3">CK II beta</shortName>
    </recommendedName>
</protein>
<organism evidence="5 6">
    <name type="scientific">Basidiobolus meristosporus CBS 931.73</name>
    <dbReference type="NCBI Taxonomy" id="1314790"/>
    <lineage>
        <taxon>Eukaryota</taxon>
        <taxon>Fungi</taxon>
        <taxon>Fungi incertae sedis</taxon>
        <taxon>Zoopagomycota</taxon>
        <taxon>Entomophthoromycotina</taxon>
        <taxon>Basidiobolomycetes</taxon>
        <taxon>Basidiobolales</taxon>
        <taxon>Basidiobolaceae</taxon>
        <taxon>Basidiobolus</taxon>
    </lineage>
</organism>
<dbReference type="InterPro" id="IPR000704">
    <property type="entry name" value="Casein_kinase_II_reg-sub"/>
</dbReference>
<comment type="subunit">
    <text evidence="3">Tetramer of two alpha and two beta subunits.</text>
</comment>
<dbReference type="EMBL" id="MCFE01000350">
    <property type="protein sequence ID" value="ORX90972.1"/>
    <property type="molecule type" value="Genomic_DNA"/>
</dbReference>
<evidence type="ECO:0000256" key="2">
    <source>
        <dbReference type="ARBA" id="ARBA00045899"/>
    </source>
</evidence>
<dbReference type="SMART" id="SM01085">
    <property type="entry name" value="CK_II_beta"/>
    <property type="match status" value="1"/>
</dbReference>
<dbReference type="PANTHER" id="PTHR11740:SF0">
    <property type="entry name" value="CASEIN KINASE II SUBUNIT BETA"/>
    <property type="match status" value="1"/>
</dbReference>
<keyword evidence="6" id="KW-1185">Reference proteome</keyword>
<dbReference type="FunFam" id="2.20.25.20:FF:000001">
    <property type="entry name" value="Casein kinase II subunit beta"/>
    <property type="match status" value="1"/>
</dbReference>
<comment type="caution">
    <text evidence="5">The sequence shown here is derived from an EMBL/GenBank/DDBJ whole genome shotgun (WGS) entry which is preliminary data.</text>
</comment>
<gene>
    <name evidence="5" type="ORF">K493DRAFT_265141</name>
</gene>
<dbReference type="GO" id="GO:0019887">
    <property type="term" value="F:protein kinase regulator activity"/>
    <property type="evidence" value="ECO:0007669"/>
    <property type="project" value="InterPro"/>
</dbReference>
<dbReference type="PANTHER" id="PTHR11740">
    <property type="entry name" value="CASEIN KINASE II SUBUNIT BETA"/>
    <property type="match status" value="1"/>
</dbReference>
<dbReference type="Pfam" id="PF01214">
    <property type="entry name" value="CK_II_beta"/>
    <property type="match status" value="1"/>
</dbReference>
<evidence type="ECO:0000313" key="5">
    <source>
        <dbReference type="EMBL" id="ORX90972.1"/>
    </source>
</evidence>
<comment type="similarity">
    <text evidence="1 3">Belongs to the casein kinase 2 subunit beta family.</text>
</comment>
<dbReference type="SUPFAM" id="SSF57798">
    <property type="entry name" value="Casein kinase II beta subunit"/>
    <property type="match status" value="1"/>
</dbReference>
<dbReference type="STRING" id="1314790.A0A1Y1XZ24"/>
<dbReference type="GO" id="GO:0005737">
    <property type="term" value="C:cytoplasm"/>
    <property type="evidence" value="ECO:0007669"/>
    <property type="project" value="TreeGrafter"/>
</dbReference>
<dbReference type="Gene3D" id="2.20.25.20">
    <property type="match status" value="1"/>
</dbReference>